<organism evidence="2">
    <name type="scientific">Trypanosoma vivax (strain Y486)</name>
    <dbReference type="NCBI Taxonomy" id="1055687"/>
    <lineage>
        <taxon>Eukaryota</taxon>
        <taxon>Discoba</taxon>
        <taxon>Euglenozoa</taxon>
        <taxon>Kinetoplastea</taxon>
        <taxon>Metakinetoplastina</taxon>
        <taxon>Trypanosomatida</taxon>
        <taxon>Trypanosomatidae</taxon>
        <taxon>Trypanosoma</taxon>
        <taxon>Duttonella</taxon>
    </lineage>
</organism>
<evidence type="ECO:0000256" key="1">
    <source>
        <dbReference type="SAM" id="MobiDB-lite"/>
    </source>
</evidence>
<evidence type="ECO:0000313" key="2">
    <source>
        <dbReference type="EMBL" id="CCC48677.1"/>
    </source>
</evidence>
<dbReference type="VEuPathDB" id="TriTrypDB:TvY486_0700210"/>
<reference evidence="2" key="1">
    <citation type="journal article" date="2012" name="Proc. Natl. Acad. Sci. U.S.A.">
        <title>Antigenic diversity is generated by distinct evolutionary mechanisms in African trypanosome species.</title>
        <authorList>
            <person name="Jackson A.P."/>
            <person name="Berry A."/>
            <person name="Aslett M."/>
            <person name="Allison H.C."/>
            <person name="Burton P."/>
            <person name="Vavrova-Anderson J."/>
            <person name="Brown R."/>
            <person name="Browne H."/>
            <person name="Corton N."/>
            <person name="Hauser H."/>
            <person name="Gamble J."/>
            <person name="Gilderthorp R."/>
            <person name="Marcello L."/>
            <person name="McQuillan J."/>
            <person name="Otto T.D."/>
            <person name="Quail M.A."/>
            <person name="Sanders M.J."/>
            <person name="van Tonder A."/>
            <person name="Ginger M.L."/>
            <person name="Field M.C."/>
            <person name="Barry J.D."/>
            <person name="Hertz-Fowler C."/>
            <person name="Berriman M."/>
        </authorList>
    </citation>
    <scope>NUCLEOTIDE SEQUENCE</scope>
    <source>
        <strain evidence="2">Y486</strain>
    </source>
</reference>
<gene>
    <name evidence="2" type="ORF">TVY486_0700210</name>
</gene>
<dbReference type="EMBL" id="HE573023">
    <property type="protein sequence ID" value="CCC48677.1"/>
    <property type="molecule type" value="Genomic_DNA"/>
</dbReference>
<sequence>MGNGCSCCSSTKVPENEPPEFEHDPLWWVKLLDDVGRDPAGVTRDFPRTHVYVATSTRNNYSDAKQKVQKHVDKVLVVGGAQGEGAHFVERNARMRESVELLMELCGEETSSMEAAWKNQQMDAVDGSALLMSVLLDSGMMSRSQDERSCEEKCAHANGPSDAKEGDTAGAVLPASGPVEYFVHSKALRLMQYMVQSVAFYSVQYITQALRFPWCKHMQDISWVVDVYPEEGKYDGTEDGERIVLQHKHVLRHYVSEKDRRNQPRFEVEWTCAFHINLKQLRLGHSSTTAGSKLGDDEEVQHIDAHLTAARVEQPRGKMCWMSSTWRSRLSELSKRLKQRFNVEIEKTEEL</sequence>
<feature type="region of interest" description="Disordered" evidence="1">
    <location>
        <begin position="1"/>
        <end position="20"/>
    </location>
</feature>
<proteinExistence type="predicted"/>
<protein>
    <submittedName>
        <fullName evidence="2">Uncharacterized protein</fullName>
    </submittedName>
</protein>
<dbReference type="AlphaFoldDB" id="G0TXI7"/>
<accession>G0TXI7</accession>
<name>G0TXI7_TRYVY</name>